<protein>
    <submittedName>
        <fullName evidence="1">E3 UBIQUITIN-PROTEIN LIGASE SINA-LIKE 4</fullName>
    </submittedName>
</protein>
<comment type="caution">
    <text evidence="1">The sequence shown here is derived from an EMBL/GenBank/DDBJ whole genome shotgun (WGS) entry which is preliminary data.</text>
</comment>
<dbReference type="OrthoDB" id="1395959at2759"/>
<reference evidence="1" key="2">
    <citation type="journal article" date="2023" name="Int. J. Mol. Sci.">
        <title>De Novo Assembly and Annotation of 11 Diverse Shrub Willow (Salix) Genomes Reveals Novel Gene Organization in Sex-Linked Regions.</title>
        <authorList>
            <person name="Hyden B."/>
            <person name="Feng K."/>
            <person name="Yates T.B."/>
            <person name="Jawdy S."/>
            <person name="Cereghino C."/>
            <person name="Smart L.B."/>
            <person name="Muchero W."/>
        </authorList>
    </citation>
    <scope>NUCLEOTIDE SEQUENCE</scope>
    <source>
        <tissue evidence="1">Shoot tip</tissue>
    </source>
</reference>
<dbReference type="EMBL" id="JAPFFK010000011">
    <property type="protein sequence ID" value="KAJ6735092.1"/>
    <property type="molecule type" value="Genomic_DNA"/>
</dbReference>
<keyword evidence="2" id="KW-1185">Reference proteome</keyword>
<dbReference type="AlphaFoldDB" id="A0A9Q0US00"/>
<sequence>MKKHASFHPVHALFQNVTMPAHLNNCRYTSAANIGAAEDVLGTTFPLPVSLGVNEQFLVLQAEEDGVLFLLSKGIESIGNIVIVTCIRPSFSKDRFLYDLVASRGVSSLRLKSLTEPFPGRVEGLPPVDFLLIPFPFLGPSGQLDLEVCIWSSTELGADCS</sequence>
<gene>
    <name evidence="1" type="ORF">OIU79_002212</name>
</gene>
<name>A0A9Q0US00_SALPP</name>
<evidence type="ECO:0000313" key="2">
    <source>
        <dbReference type="Proteomes" id="UP001151532"/>
    </source>
</evidence>
<dbReference type="PANTHER" id="PTHR46632:SF13">
    <property type="entry name" value="RING-TYPE E3 UBIQUITIN TRANSFERASE"/>
    <property type="match status" value="1"/>
</dbReference>
<reference evidence="1" key="1">
    <citation type="submission" date="2022-11" db="EMBL/GenBank/DDBJ databases">
        <authorList>
            <person name="Hyden B.L."/>
            <person name="Feng K."/>
            <person name="Yates T."/>
            <person name="Jawdy S."/>
            <person name="Smart L.B."/>
            <person name="Muchero W."/>
        </authorList>
    </citation>
    <scope>NUCLEOTIDE SEQUENCE</scope>
    <source>
        <tissue evidence="1">Shoot tip</tissue>
    </source>
</reference>
<dbReference type="PANTHER" id="PTHR46632">
    <property type="entry name" value="E3 UBIQUITIN-PROTEIN LIGASE SINA-LIKE 4"/>
    <property type="match status" value="1"/>
</dbReference>
<accession>A0A9Q0US00</accession>
<organism evidence="1 2">
    <name type="scientific">Salix purpurea</name>
    <name type="common">Purple osier willow</name>
    <dbReference type="NCBI Taxonomy" id="77065"/>
    <lineage>
        <taxon>Eukaryota</taxon>
        <taxon>Viridiplantae</taxon>
        <taxon>Streptophyta</taxon>
        <taxon>Embryophyta</taxon>
        <taxon>Tracheophyta</taxon>
        <taxon>Spermatophyta</taxon>
        <taxon>Magnoliopsida</taxon>
        <taxon>eudicotyledons</taxon>
        <taxon>Gunneridae</taxon>
        <taxon>Pentapetalae</taxon>
        <taxon>rosids</taxon>
        <taxon>fabids</taxon>
        <taxon>Malpighiales</taxon>
        <taxon>Salicaceae</taxon>
        <taxon>Saliceae</taxon>
        <taxon>Salix</taxon>
    </lineage>
</organism>
<dbReference type="Proteomes" id="UP001151532">
    <property type="component" value="Chromosome 17"/>
</dbReference>
<evidence type="ECO:0000313" key="1">
    <source>
        <dbReference type="EMBL" id="KAJ6735092.1"/>
    </source>
</evidence>
<dbReference type="InterPro" id="IPR044286">
    <property type="entry name" value="SINL_plant"/>
</dbReference>
<proteinExistence type="predicted"/>